<evidence type="ECO:0000313" key="1">
    <source>
        <dbReference type="EnsemblMetazoa" id="BGLB028436-PA"/>
    </source>
</evidence>
<dbReference type="AlphaFoldDB" id="A0A2C9L8W3"/>
<gene>
    <name evidence="1" type="primary">106055515</name>
</gene>
<dbReference type="VEuPathDB" id="VectorBase:BGLB028436"/>
<dbReference type="EnsemblMetazoa" id="BGLB028436-RA">
    <property type="protein sequence ID" value="BGLB028436-PA"/>
    <property type="gene ID" value="BGLB028436"/>
</dbReference>
<evidence type="ECO:0000313" key="2">
    <source>
        <dbReference type="Proteomes" id="UP000076420"/>
    </source>
</evidence>
<proteinExistence type="predicted"/>
<protein>
    <submittedName>
        <fullName evidence="1">Uncharacterized protein</fullName>
    </submittedName>
</protein>
<organism evidence="1 2">
    <name type="scientific">Biomphalaria glabrata</name>
    <name type="common">Bloodfluke planorb</name>
    <name type="synonym">Freshwater snail</name>
    <dbReference type="NCBI Taxonomy" id="6526"/>
    <lineage>
        <taxon>Eukaryota</taxon>
        <taxon>Metazoa</taxon>
        <taxon>Spiralia</taxon>
        <taxon>Lophotrochozoa</taxon>
        <taxon>Mollusca</taxon>
        <taxon>Gastropoda</taxon>
        <taxon>Heterobranchia</taxon>
        <taxon>Euthyneura</taxon>
        <taxon>Panpulmonata</taxon>
        <taxon>Hygrophila</taxon>
        <taxon>Lymnaeoidea</taxon>
        <taxon>Planorbidae</taxon>
        <taxon>Biomphalaria</taxon>
    </lineage>
</organism>
<sequence length="151" mass="18039">MICYQVQQDEELELVKRELAVKCEYIDFLERKMEEKNLELLSASKKIQCMLRNEEDKMKKEEIRKCHLIRDIRNILKCDECHVKFSLQKSRRPIILQCYCHICYSCLADKKTGKKGNYFKCKKCRGTSYVSDEMLENTDDKIINILEIIDN</sequence>
<dbReference type="Proteomes" id="UP000076420">
    <property type="component" value="Unassembled WGS sequence"/>
</dbReference>
<accession>A0A2C9L8W3</accession>
<name>A0A2C9L8W3_BIOGL</name>
<dbReference type="KEGG" id="bgt:106055515"/>
<reference evidence="1" key="1">
    <citation type="submission" date="2020-05" db="UniProtKB">
        <authorList>
            <consortium name="EnsemblMetazoa"/>
        </authorList>
    </citation>
    <scope>IDENTIFICATION</scope>
    <source>
        <strain evidence="1">BB02</strain>
    </source>
</reference>